<dbReference type="AlphaFoldDB" id="A0ABC8W688"/>
<organism evidence="1 2">
    <name type="scientific">Urochloa decumbens</name>
    <dbReference type="NCBI Taxonomy" id="240449"/>
    <lineage>
        <taxon>Eukaryota</taxon>
        <taxon>Viridiplantae</taxon>
        <taxon>Streptophyta</taxon>
        <taxon>Embryophyta</taxon>
        <taxon>Tracheophyta</taxon>
        <taxon>Spermatophyta</taxon>
        <taxon>Magnoliopsida</taxon>
        <taxon>Liliopsida</taxon>
        <taxon>Poales</taxon>
        <taxon>Poaceae</taxon>
        <taxon>PACMAD clade</taxon>
        <taxon>Panicoideae</taxon>
        <taxon>Panicodae</taxon>
        <taxon>Paniceae</taxon>
        <taxon>Melinidinae</taxon>
        <taxon>Urochloa</taxon>
    </lineage>
</organism>
<gene>
    <name evidence="1" type="ORF">URODEC1_LOCUS10324</name>
</gene>
<dbReference type="InterPro" id="IPR045056">
    <property type="entry name" value="Nop56/Nop58"/>
</dbReference>
<evidence type="ECO:0000313" key="2">
    <source>
        <dbReference type="Proteomes" id="UP001497457"/>
    </source>
</evidence>
<evidence type="ECO:0000313" key="1">
    <source>
        <dbReference type="EMBL" id="CAL4903065.1"/>
    </source>
</evidence>
<proteinExistence type="predicted"/>
<reference evidence="1 2" key="2">
    <citation type="submission" date="2024-10" db="EMBL/GenBank/DDBJ databases">
        <authorList>
            <person name="Ryan C."/>
        </authorList>
    </citation>
    <scope>NUCLEOTIDE SEQUENCE [LARGE SCALE GENOMIC DNA]</scope>
</reference>
<reference evidence="2" key="1">
    <citation type="submission" date="2024-06" db="EMBL/GenBank/DDBJ databases">
        <authorList>
            <person name="Ryan C."/>
        </authorList>
    </citation>
    <scope>NUCLEOTIDE SEQUENCE [LARGE SCALE GENOMIC DNA]</scope>
</reference>
<protein>
    <submittedName>
        <fullName evidence="1">Uncharacterized protein</fullName>
    </submittedName>
</protein>
<dbReference type="Proteomes" id="UP001497457">
    <property type="component" value="Chromosome 11b"/>
</dbReference>
<dbReference type="PANTHER" id="PTHR10894">
    <property type="entry name" value="NUCLEOLAR PROTEIN 5 NUCLEOLAR PROTEIN NOP5 NOP58"/>
    <property type="match status" value="1"/>
</dbReference>
<keyword evidence="2" id="KW-1185">Reference proteome</keyword>
<dbReference type="EMBL" id="OZ075121">
    <property type="protein sequence ID" value="CAL4903065.1"/>
    <property type="molecule type" value="Genomic_DNA"/>
</dbReference>
<name>A0ABC8W688_9POAL</name>
<dbReference type="PANTHER" id="PTHR10894:SF24">
    <property type="entry name" value="OS02G0511800 PROTEIN"/>
    <property type="match status" value="1"/>
</dbReference>
<sequence>MAEPEVEVPEVAVPVVMMMLFETPSGFAMFGLDGGYLNDRNAAEILWTHFVSKTTAKMIVKPLEFQKFENKSDAINPISGISRRLAKMIKKWWRFEQALVVGKPEHKYIIEEELNIPCRYDQAVLEVMWGVKTFLHTLVPEEELELSDEDSKHRSQGLQMFLQKHKFDIERELVNGQMAEAACFVYHCIETDKQLLKCMRRTHVVEDEGIDTQGWDALKYAAALSLMCTNESLIGPDQVFTKEEITKILGGKGKRKDIKRENFMMVYKTAVEAHTIKVEKLLELDGLVKEAKERAREDAQLQAVPEELESLIKKRKIETEGV</sequence>
<accession>A0ABC8W688</accession>